<evidence type="ECO:0000313" key="1">
    <source>
        <dbReference type="EMBL" id="GGB15135.1"/>
    </source>
</evidence>
<comment type="caution">
    <text evidence="1">The sequence shown here is derived from an EMBL/GenBank/DDBJ whole genome shotgun (WGS) entry which is preliminary data.</text>
</comment>
<evidence type="ECO:0008006" key="3">
    <source>
        <dbReference type="Google" id="ProtNLM"/>
    </source>
</evidence>
<dbReference type="AlphaFoldDB" id="A0A916SSP8"/>
<gene>
    <name evidence="1" type="ORF">GCM10011492_01000</name>
</gene>
<reference evidence="1" key="2">
    <citation type="submission" date="2020-09" db="EMBL/GenBank/DDBJ databases">
        <authorList>
            <person name="Sun Q."/>
            <person name="Zhou Y."/>
        </authorList>
    </citation>
    <scope>NUCLEOTIDE SEQUENCE</scope>
    <source>
        <strain evidence="1">CGMCC 1.15085</strain>
    </source>
</reference>
<keyword evidence="2" id="KW-1185">Reference proteome</keyword>
<dbReference type="InterPro" id="IPR029060">
    <property type="entry name" value="PIN-like_dom_sf"/>
</dbReference>
<dbReference type="EMBL" id="BMHI01000001">
    <property type="protein sequence ID" value="GGB15135.1"/>
    <property type="molecule type" value="Genomic_DNA"/>
</dbReference>
<dbReference type="Proteomes" id="UP000636793">
    <property type="component" value="Unassembled WGS sequence"/>
</dbReference>
<sequence>MFMAHCGTANRIVAGRILLGQSPAAVEWFARAIDGQELLVSSRLLRTELTRLLRRGRCRWTGGGEITARLATIPVDHATLAGAEAIVPHVNPLDAIHPASALQSGLDDLIIVRHARNMSHVAQQLGFAVFDPVER</sequence>
<evidence type="ECO:0000313" key="2">
    <source>
        <dbReference type="Proteomes" id="UP000636793"/>
    </source>
</evidence>
<proteinExistence type="predicted"/>
<organism evidence="1 2">
    <name type="scientific">Flexivirga endophytica</name>
    <dbReference type="NCBI Taxonomy" id="1849103"/>
    <lineage>
        <taxon>Bacteria</taxon>
        <taxon>Bacillati</taxon>
        <taxon>Actinomycetota</taxon>
        <taxon>Actinomycetes</taxon>
        <taxon>Micrococcales</taxon>
        <taxon>Dermacoccaceae</taxon>
        <taxon>Flexivirga</taxon>
    </lineage>
</organism>
<reference evidence="1" key="1">
    <citation type="journal article" date="2014" name="Int. J. Syst. Evol. Microbiol.">
        <title>Complete genome sequence of Corynebacterium casei LMG S-19264T (=DSM 44701T), isolated from a smear-ripened cheese.</title>
        <authorList>
            <consortium name="US DOE Joint Genome Institute (JGI-PGF)"/>
            <person name="Walter F."/>
            <person name="Albersmeier A."/>
            <person name="Kalinowski J."/>
            <person name="Ruckert C."/>
        </authorList>
    </citation>
    <scope>NUCLEOTIDE SEQUENCE</scope>
    <source>
        <strain evidence="1">CGMCC 1.15085</strain>
    </source>
</reference>
<accession>A0A916SSP8</accession>
<protein>
    <recommendedName>
        <fullName evidence="3">PIN domain-containing protein</fullName>
    </recommendedName>
</protein>
<dbReference type="SUPFAM" id="SSF88723">
    <property type="entry name" value="PIN domain-like"/>
    <property type="match status" value="1"/>
</dbReference>
<name>A0A916SSP8_9MICO</name>